<dbReference type="InterPro" id="IPR011990">
    <property type="entry name" value="TPR-like_helical_dom_sf"/>
</dbReference>
<dbReference type="GO" id="GO:0003723">
    <property type="term" value="F:RNA binding"/>
    <property type="evidence" value="ECO:0007669"/>
    <property type="project" value="TreeGrafter"/>
</dbReference>
<keyword evidence="2" id="KW-0698">rRNA processing</keyword>
<dbReference type="EMBL" id="BPLF01000006">
    <property type="protein sequence ID" value="GIX66165.1"/>
    <property type="molecule type" value="Genomic_DNA"/>
</dbReference>
<evidence type="ECO:0000313" key="8">
    <source>
        <dbReference type="Proteomes" id="UP001497744"/>
    </source>
</evidence>
<dbReference type="InterPro" id="IPR008847">
    <property type="entry name" value="Suf"/>
</dbReference>
<dbReference type="Gene3D" id="1.25.40.10">
    <property type="entry name" value="Tetratricopeptide repeat domain"/>
    <property type="match status" value="1"/>
</dbReference>
<dbReference type="GeneID" id="94197646"/>
<comment type="subcellular location">
    <subcellularLocation>
        <location evidence="1">Nucleus</location>
    </subcellularLocation>
</comment>
<dbReference type="AlphaFoldDB" id="A0AAV4M2R5"/>
<dbReference type="PANTHER" id="PTHR23270">
    <property type="entry name" value="PROGRAMMED CELL DEATH PROTEIN 11 PRE-RRNA PROCESSING PROTEIN RRP5"/>
    <property type="match status" value="1"/>
</dbReference>
<keyword evidence="4" id="KW-0539">Nucleus</keyword>
<accession>A0AAV4M2R5</accession>
<proteinExistence type="predicted"/>
<dbReference type="GO" id="GO:0006364">
    <property type="term" value="P:rRNA processing"/>
    <property type="evidence" value="ECO:0007669"/>
    <property type="project" value="UniProtKB-KW"/>
</dbReference>
<sequence length="403" mass="46041">MVSLDKAAKRRASDKQVKRKAAQSASPPNDVESTEEPVSWDLGDDILSHVTASAASQAPPKPTTDGEAAAKKKRKRPRASAPAFDHSRELAKETEIRESERRLAESELSETPDSALVFEKRVATGGNSAALWMEYMAFHLQNGSLEAARQVVRRGLERIDFRALSERQTLWVAYLNMECLFGDRVKEVFTESLRFNHPKTMHLKMLHIFIKNNRLEDAVEVCERAIKKFGKSKKVRGTTTVGTLAPQVWNAYLRLMFEHVGNHEAAREIYAKCLTRIPSHKRVYMTTSTALLEFKHASADRGQMMFENLLLDNPRRMDVWMQYICAYIKFQLTASGQKLSESLRAIRNLFQRIVTIDLKPKKMKVIFQKWLEFECTHGDAKSKELVQQKALEYVEGVESRLKP</sequence>
<organism evidence="7 8">
    <name type="scientific">Babesia caballi</name>
    <dbReference type="NCBI Taxonomy" id="5871"/>
    <lineage>
        <taxon>Eukaryota</taxon>
        <taxon>Sar</taxon>
        <taxon>Alveolata</taxon>
        <taxon>Apicomplexa</taxon>
        <taxon>Aconoidasida</taxon>
        <taxon>Piroplasmida</taxon>
        <taxon>Babesiidae</taxon>
        <taxon>Babesia</taxon>
    </lineage>
</organism>
<evidence type="ECO:0000256" key="4">
    <source>
        <dbReference type="ARBA" id="ARBA00023242"/>
    </source>
</evidence>
<comment type="caution">
    <text evidence="7">The sequence shown here is derived from an EMBL/GenBank/DDBJ whole genome shotgun (WGS) entry which is preliminary data.</text>
</comment>
<feature type="compositionally biased region" description="Basic and acidic residues" evidence="5">
    <location>
        <begin position="85"/>
        <end position="105"/>
    </location>
</feature>
<dbReference type="SUPFAM" id="SSF48452">
    <property type="entry name" value="TPR-like"/>
    <property type="match status" value="2"/>
</dbReference>
<gene>
    <name evidence="7" type="ORF">BcabD6B2_56010</name>
</gene>
<evidence type="ECO:0000256" key="1">
    <source>
        <dbReference type="ARBA" id="ARBA00004123"/>
    </source>
</evidence>
<dbReference type="Pfam" id="PF05843">
    <property type="entry name" value="Suf"/>
    <property type="match status" value="1"/>
</dbReference>
<evidence type="ECO:0000256" key="2">
    <source>
        <dbReference type="ARBA" id="ARBA00022552"/>
    </source>
</evidence>
<feature type="domain" description="Suppressor of forked" evidence="6">
    <location>
        <begin position="128"/>
        <end position="395"/>
    </location>
</feature>
<dbReference type="Proteomes" id="UP001497744">
    <property type="component" value="Unassembled WGS sequence"/>
</dbReference>
<dbReference type="InterPro" id="IPR045209">
    <property type="entry name" value="Rrp5"/>
</dbReference>
<dbReference type="InterPro" id="IPR003107">
    <property type="entry name" value="HAT"/>
</dbReference>
<dbReference type="GO" id="GO:0032040">
    <property type="term" value="C:small-subunit processome"/>
    <property type="evidence" value="ECO:0007669"/>
    <property type="project" value="TreeGrafter"/>
</dbReference>
<name>A0AAV4M2R5_BABCB</name>
<evidence type="ECO:0000256" key="5">
    <source>
        <dbReference type="SAM" id="MobiDB-lite"/>
    </source>
</evidence>
<keyword evidence="8" id="KW-1185">Reference proteome</keyword>
<feature type="region of interest" description="Disordered" evidence="5">
    <location>
        <begin position="1"/>
        <end position="108"/>
    </location>
</feature>
<evidence type="ECO:0000313" key="7">
    <source>
        <dbReference type="EMBL" id="GIX66165.1"/>
    </source>
</evidence>
<evidence type="ECO:0000259" key="6">
    <source>
        <dbReference type="Pfam" id="PF05843"/>
    </source>
</evidence>
<protein>
    <submittedName>
        <fullName evidence="7">Pre-rRNA processing protein</fullName>
    </submittedName>
</protein>
<dbReference type="PANTHER" id="PTHR23270:SF10">
    <property type="entry name" value="PROTEIN RRP5 HOMOLOG"/>
    <property type="match status" value="1"/>
</dbReference>
<evidence type="ECO:0000256" key="3">
    <source>
        <dbReference type="ARBA" id="ARBA00022737"/>
    </source>
</evidence>
<dbReference type="RefSeq" id="XP_067718234.1">
    <property type="nucleotide sequence ID" value="XM_067862133.1"/>
</dbReference>
<dbReference type="SMART" id="SM00386">
    <property type="entry name" value="HAT"/>
    <property type="match status" value="4"/>
</dbReference>
<keyword evidence="3" id="KW-0677">Repeat</keyword>
<reference evidence="7 8" key="1">
    <citation type="submission" date="2021-06" db="EMBL/GenBank/DDBJ databases">
        <title>Genome sequence of Babesia caballi.</title>
        <authorList>
            <person name="Yamagishi J."/>
            <person name="Kidaka T."/>
            <person name="Ochi A."/>
        </authorList>
    </citation>
    <scope>NUCLEOTIDE SEQUENCE [LARGE SCALE GENOMIC DNA]</scope>
    <source>
        <strain evidence="7">USDA-D6B2</strain>
    </source>
</reference>